<dbReference type="GO" id="GO:0005829">
    <property type="term" value="C:cytosol"/>
    <property type="evidence" value="ECO:0007669"/>
    <property type="project" value="TreeGrafter"/>
</dbReference>
<dbReference type="Pfam" id="PF02575">
    <property type="entry name" value="YbaB_DNA_bd"/>
    <property type="match status" value="1"/>
</dbReference>
<dbReference type="STRING" id="1277257.G293_02350"/>
<gene>
    <name evidence="3" type="ORF">G293_02350</name>
</gene>
<protein>
    <recommendedName>
        <fullName evidence="2">Nucleoid-associated protein G293_02350</fullName>
    </recommendedName>
</protein>
<evidence type="ECO:0000256" key="1">
    <source>
        <dbReference type="ARBA" id="ARBA00023125"/>
    </source>
</evidence>
<dbReference type="NCBIfam" id="TIGR00103">
    <property type="entry name" value="DNA_YbaB_EbfC"/>
    <property type="match status" value="1"/>
</dbReference>
<comment type="similarity">
    <text evidence="2">Belongs to the YbaB/EbfC family.</text>
</comment>
<dbReference type="PANTHER" id="PTHR33449">
    <property type="entry name" value="NUCLEOID-ASSOCIATED PROTEIN YBAB"/>
    <property type="match status" value="1"/>
</dbReference>
<dbReference type="HAMAP" id="MF_00274">
    <property type="entry name" value="DNA_YbaB_EbfC"/>
    <property type="match status" value="1"/>
</dbReference>
<accession>A0A0G3I8M5</accession>
<proteinExistence type="inferred from homology"/>
<evidence type="ECO:0000256" key="2">
    <source>
        <dbReference type="HAMAP-Rule" id="MF_00274"/>
    </source>
</evidence>
<dbReference type="PATRIC" id="fig|1277257.4.peg.509"/>
<dbReference type="Proteomes" id="UP000035503">
    <property type="component" value="Chromosome"/>
</dbReference>
<dbReference type="PANTHER" id="PTHR33449:SF1">
    <property type="entry name" value="NUCLEOID-ASSOCIATED PROTEIN YBAB"/>
    <property type="match status" value="1"/>
</dbReference>
<dbReference type="OrthoDB" id="9803080at2"/>
<evidence type="ECO:0000313" key="3">
    <source>
        <dbReference type="EMBL" id="AKK20102.1"/>
    </source>
</evidence>
<keyword evidence="4" id="KW-1185">Reference proteome</keyword>
<dbReference type="InterPro" id="IPR004401">
    <property type="entry name" value="YbaB/EbfC"/>
</dbReference>
<organism evidence="3 4">
    <name type="scientific">Candidatus Liberibacter africanus PTSAPSY</name>
    <dbReference type="NCBI Taxonomy" id="1277257"/>
    <lineage>
        <taxon>Bacteria</taxon>
        <taxon>Pseudomonadati</taxon>
        <taxon>Pseudomonadota</taxon>
        <taxon>Alphaproteobacteria</taxon>
        <taxon>Hyphomicrobiales</taxon>
        <taxon>Rhizobiaceae</taxon>
        <taxon>Liberibacter</taxon>
    </lineage>
</organism>
<comment type="subcellular location">
    <subcellularLocation>
        <location evidence="2">Cytoplasm</location>
        <location evidence="2">Nucleoid</location>
    </subcellularLocation>
</comment>
<comment type="subunit">
    <text evidence="2">Homodimer.</text>
</comment>
<reference evidence="3 4" key="1">
    <citation type="journal article" date="2015" name="Genome Announc.">
        <title>Complete Genome Sequence of 'Candidatus Liberibacter africanus,' a Bacterium Associated with Citrus Huanglongbing.</title>
        <authorList>
            <person name="Lin H."/>
            <person name="Pietersen G."/>
            <person name="Han C."/>
            <person name="Read D.A."/>
            <person name="Lou B."/>
            <person name="Gupta G."/>
            <person name="Civerolo E.L."/>
        </authorList>
    </citation>
    <scope>NUCLEOTIDE SEQUENCE [LARGE SCALE GENOMIC DNA]</scope>
    <source>
        <strain evidence="3 4">PTSAPSY</strain>
    </source>
</reference>
<dbReference type="GO" id="GO:0043590">
    <property type="term" value="C:bacterial nucleoid"/>
    <property type="evidence" value="ECO:0007669"/>
    <property type="project" value="UniProtKB-UniRule"/>
</dbReference>
<keyword evidence="1 2" id="KW-0238">DNA-binding</keyword>
<keyword evidence="2" id="KW-0963">Cytoplasm</keyword>
<sequence>MNNILKMMGQFKDIQGKIEEMKESIVLLEAEGNSGGGLISVRLNGKHMLTGVKIDSSLLCQENAEMLEDLIIAAHSDAHQKIEDLVAAKTQEITSGLPIPPGMKFPF</sequence>
<dbReference type="PIRSF" id="PIRSF004555">
    <property type="entry name" value="UCP004555"/>
    <property type="match status" value="1"/>
</dbReference>
<name>A0A0G3I8M5_LIBAF</name>
<dbReference type="GO" id="GO:0003677">
    <property type="term" value="F:DNA binding"/>
    <property type="evidence" value="ECO:0007669"/>
    <property type="project" value="UniProtKB-UniRule"/>
</dbReference>
<dbReference type="KEGG" id="lau:G293_02350"/>
<dbReference type="SUPFAM" id="SSF82607">
    <property type="entry name" value="YbaB-like"/>
    <property type="match status" value="1"/>
</dbReference>
<dbReference type="AlphaFoldDB" id="A0A0G3I8M5"/>
<dbReference type="RefSeq" id="WP_047264139.1">
    <property type="nucleotide sequence ID" value="NZ_CP004021.1"/>
</dbReference>
<dbReference type="EMBL" id="CP004021">
    <property type="protein sequence ID" value="AKK20102.1"/>
    <property type="molecule type" value="Genomic_DNA"/>
</dbReference>
<comment type="function">
    <text evidence="2">Binds to DNA and alters its conformation. May be involved in regulation of gene expression, nucleoid organization and DNA protection.</text>
</comment>
<dbReference type="InterPro" id="IPR036894">
    <property type="entry name" value="YbaB-like_sf"/>
</dbReference>
<evidence type="ECO:0000313" key="4">
    <source>
        <dbReference type="Proteomes" id="UP000035503"/>
    </source>
</evidence>
<dbReference type="Gene3D" id="3.30.1310.10">
    <property type="entry name" value="Nucleoid-associated protein YbaB-like domain"/>
    <property type="match status" value="1"/>
</dbReference>